<dbReference type="eggNOG" id="ENOG5032X6R">
    <property type="taxonomic scope" value="Bacteria"/>
</dbReference>
<dbReference type="OrthoDB" id="5397771at2"/>
<dbReference type="Proteomes" id="UP000010809">
    <property type="component" value="Chromosome"/>
</dbReference>
<dbReference type="InterPro" id="IPR041633">
    <property type="entry name" value="Polbeta"/>
</dbReference>
<sequence>MELQLVRDVFESEPDLELAILIGSRQRGTATPASDWDFAIQWARYLGFAETLAATERLRHRLAKGLDVAPARIDLIDLAAARLAIRAVVAEEGRLLKGDGTRAWSHFLTRTWRELEDWAWESEHAA</sequence>
<accession>L0DT99</accession>
<dbReference type="KEGG" id="tni:TVNIR_0515"/>
<dbReference type="CDD" id="cd05403">
    <property type="entry name" value="NT_KNTase_like"/>
    <property type="match status" value="1"/>
</dbReference>
<dbReference type="InterPro" id="IPR043519">
    <property type="entry name" value="NT_sf"/>
</dbReference>
<name>L0DT99_THIND</name>
<evidence type="ECO:0000259" key="1">
    <source>
        <dbReference type="Pfam" id="PF18765"/>
    </source>
</evidence>
<gene>
    <name evidence="2" type="ordered locus">TVNIR_0515</name>
</gene>
<evidence type="ECO:0000313" key="3">
    <source>
        <dbReference type="Proteomes" id="UP000010809"/>
    </source>
</evidence>
<dbReference type="HOGENOM" id="CLU_1980604_0_0_6"/>
<dbReference type="InterPro" id="IPR052930">
    <property type="entry name" value="TA_antitoxin_MntA"/>
</dbReference>
<feature type="domain" description="Polymerase beta nucleotidyltransferase" evidence="1">
    <location>
        <begin position="7"/>
        <end position="96"/>
    </location>
</feature>
<dbReference type="AlphaFoldDB" id="L0DT99"/>
<dbReference type="NCBIfam" id="NF047752">
    <property type="entry name" value="MntA_antitoxin"/>
    <property type="match status" value="1"/>
</dbReference>
<evidence type="ECO:0000313" key="2">
    <source>
        <dbReference type="EMBL" id="AGA32217.1"/>
    </source>
</evidence>
<dbReference type="Pfam" id="PF18765">
    <property type="entry name" value="Polbeta"/>
    <property type="match status" value="1"/>
</dbReference>
<proteinExistence type="predicted"/>
<dbReference type="PANTHER" id="PTHR43852:SF2">
    <property type="entry name" value="PROTEIN ADENYLYLTRANSFERASE MNTA"/>
    <property type="match status" value="1"/>
</dbReference>
<dbReference type="EMBL" id="CP003989">
    <property type="protein sequence ID" value="AGA32217.1"/>
    <property type="molecule type" value="Genomic_DNA"/>
</dbReference>
<dbReference type="SUPFAM" id="SSF81301">
    <property type="entry name" value="Nucleotidyltransferase"/>
    <property type="match status" value="1"/>
</dbReference>
<dbReference type="Gene3D" id="3.30.460.10">
    <property type="entry name" value="Beta Polymerase, domain 2"/>
    <property type="match status" value="1"/>
</dbReference>
<organism evidence="2 3">
    <name type="scientific">Thioalkalivibrio nitratireducens (strain DSM 14787 / UNIQEM 213 / ALEN2)</name>
    <dbReference type="NCBI Taxonomy" id="1255043"/>
    <lineage>
        <taxon>Bacteria</taxon>
        <taxon>Pseudomonadati</taxon>
        <taxon>Pseudomonadota</taxon>
        <taxon>Gammaproteobacteria</taxon>
        <taxon>Chromatiales</taxon>
        <taxon>Ectothiorhodospiraceae</taxon>
        <taxon>Thioalkalivibrio</taxon>
    </lineage>
</organism>
<keyword evidence="3" id="KW-1185">Reference proteome</keyword>
<dbReference type="PANTHER" id="PTHR43852">
    <property type="entry name" value="NUCLEOTIDYLTRANSFERASE"/>
    <property type="match status" value="1"/>
</dbReference>
<protein>
    <recommendedName>
        <fullName evidence="1">Polymerase beta nucleotidyltransferase domain-containing protein</fullName>
    </recommendedName>
</protein>
<reference evidence="2" key="1">
    <citation type="submission" date="2015-12" db="EMBL/GenBank/DDBJ databases">
        <authorList>
            <person name="Tikhonova T.V."/>
            <person name="Pavlov A.R."/>
            <person name="Beletsky A.V."/>
            <person name="Mardanov A.V."/>
            <person name="Sorokin D.Y."/>
            <person name="Ravin N.V."/>
            <person name="Popov V.O."/>
        </authorList>
    </citation>
    <scope>NUCLEOTIDE SEQUENCE</scope>
    <source>
        <strain evidence="2">DSM 14787</strain>
    </source>
</reference>
<dbReference type="PATRIC" id="fig|1255043.3.peg.519"/>
<dbReference type="RefSeq" id="WP_015257371.1">
    <property type="nucleotide sequence ID" value="NC_019902.2"/>
</dbReference>